<dbReference type="AlphaFoldDB" id="A0A084VVZ8"/>
<proteinExistence type="predicted"/>
<evidence type="ECO:0000313" key="4">
    <source>
        <dbReference type="Proteomes" id="UP000030765"/>
    </source>
</evidence>
<evidence type="ECO:0000313" key="2">
    <source>
        <dbReference type="EMBL" id="KFB42142.1"/>
    </source>
</evidence>
<evidence type="ECO:0000313" key="3">
    <source>
        <dbReference type="EnsemblMetazoa" id="ASIC009805-PA"/>
    </source>
</evidence>
<reference evidence="3" key="2">
    <citation type="submission" date="2020-05" db="UniProtKB">
        <authorList>
            <consortium name="EnsemblMetazoa"/>
        </authorList>
    </citation>
    <scope>IDENTIFICATION</scope>
</reference>
<feature type="region of interest" description="Disordered" evidence="1">
    <location>
        <begin position="74"/>
        <end position="98"/>
    </location>
</feature>
<dbReference type="EMBL" id="ATLV01017362">
    <property type="status" value="NOT_ANNOTATED_CDS"/>
    <property type="molecule type" value="Genomic_DNA"/>
</dbReference>
<dbReference type="EMBL" id="KE525164">
    <property type="protein sequence ID" value="KFB42142.1"/>
    <property type="molecule type" value="Genomic_DNA"/>
</dbReference>
<protein>
    <submittedName>
        <fullName evidence="2 3">PTR2-domain-containing protein</fullName>
    </submittedName>
</protein>
<feature type="compositionally biased region" description="Polar residues" evidence="1">
    <location>
        <begin position="85"/>
        <end position="96"/>
    </location>
</feature>
<dbReference type="EnsemblMetazoa" id="ASIC009805-RA">
    <property type="protein sequence ID" value="ASIC009805-PA"/>
    <property type="gene ID" value="ASIC009805"/>
</dbReference>
<name>A0A084VVZ8_ANOSI</name>
<organism evidence="2">
    <name type="scientific">Anopheles sinensis</name>
    <name type="common">Mosquito</name>
    <dbReference type="NCBI Taxonomy" id="74873"/>
    <lineage>
        <taxon>Eukaryota</taxon>
        <taxon>Metazoa</taxon>
        <taxon>Ecdysozoa</taxon>
        <taxon>Arthropoda</taxon>
        <taxon>Hexapoda</taxon>
        <taxon>Insecta</taxon>
        <taxon>Pterygota</taxon>
        <taxon>Neoptera</taxon>
        <taxon>Endopterygota</taxon>
        <taxon>Diptera</taxon>
        <taxon>Nematocera</taxon>
        <taxon>Culicoidea</taxon>
        <taxon>Culicidae</taxon>
        <taxon>Anophelinae</taxon>
        <taxon>Anopheles</taxon>
    </lineage>
</organism>
<accession>A0A084VVZ8</accession>
<sequence>MSIEGLLNRIDIKEGYRCIDGAFCLFLDGLQPAARSEANIVRCPAAIPIFSLPSGALHLSSRCCGPRLNRCTEPLPKGGEGSTGPTGENETASTATEQKKPALLLPFRGYHCAPWAPSLEVSSGRKAHFRK</sequence>
<evidence type="ECO:0000256" key="1">
    <source>
        <dbReference type="SAM" id="MobiDB-lite"/>
    </source>
</evidence>
<gene>
    <name evidence="2" type="ORF">ZHAS_00009805</name>
</gene>
<dbReference type="VEuPathDB" id="VectorBase:ASIC009805"/>
<dbReference type="Proteomes" id="UP000030765">
    <property type="component" value="Unassembled WGS sequence"/>
</dbReference>
<reference evidence="2 4" key="1">
    <citation type="journal article" date="2014" name="BMC Genomics">
        <title>Genome sequence of Anopheles sinensis provides insight into genetics basis of mosquito competence for malaria parasites.</title>
        <authorList>
            <person name="Zhou D."/>
            <person name="Zhang D."/>
            <person name="Ding G."/>
            <person name="Shi L."/>
            <person name="Hou Q."/>
            <person name="Ye Y."/>
            <person name="Xu Y."/>
            <person name="Zhou H."/>
            <person name="Xiong C."/>
            <person name="Li S."/>
            <person name="Yu J."/>
            <person name="Hong S."/>
            <person name="Yu X."/>
            <person name="Zou P."/>
            <person name="Chen C."/>
            <person name="Chang X."/>
            <person name="Wang W."/>
            <person name="Lv Y."/>
            <person name="Sun Y."/>
            <person name="Ma L."/>
            <person name="Shen B."/>
            <person name="Zhu C."/>
        </authorList>
    </citation>
    <scope>NUCLEOTIDE SEQUENCE [LARGE SCALE GENOMIC DNA]</scope>
</reference>
<keyword evidence="4" id="KW-1185">Reference proteome</keyword>